<protein>
    <submittedName>
        <fullName evidence="10">Coenzyme F420-0:L-glutamate ligase</fullName>
        <ecNumber evidence="10">6.3.2.31</ecNumber>
    </submittedName>
    <submittedName>
        <fullName evidence="9">F420-0:gamma-glutamyl ligase</fullName>
    </submittedName>
</protein>
<dbReference type="HOGENOM" id="CLU_051152_1_1_11"/>
<evidence type="ECO:0000313" key="9">
    <source>
        <dbReference type="EMBL" id="AHY46154.1"/>
    </source>
</evidence>
<dbReference type="EMBL" id="JAWXXX010000001">
    <property type="protein sequence ID" value="MDX5893564.1"/>
    <property type="molecule type" value="Genomic_DNA"/>
</dbReference>
<dbReference type="GO" id="GO:0052618">
    <property type="term" value="F:coenzyme F420-0:L-glutamate ligase activity"/>
    <property type="evidence" value="ECO:0007669"/>
    <property type="project" value="UniProtKB-EC"/>
</dbReference>
<keyword evidence="5" id="KW-0630">Potassium</keyword>
<organism evidence="9 11">
    <name type="scientific">Rubrobacter radiotolerans</name>
    <name type="common">Arthrobacter radiotolerans</name>
    <dbReference type="NCBI Taxonomy" id="42256"/>
    <lineage>
        <taxon>Bacteria</taxon>
        <taxon>Bacillati</taxon>
        <taxon>Actinomycetota</taxon>
        <taxon>Rubrobacteria</taxon>
        <taxon>Rubrobacterales</taxon>
        <taxon>Rubrobacteraceae</taxon>
        <taxon>Rubrobacter</taxon>
    </lineage>
</organism>
<evidence type="ECO:0000313" key="11">
    <source>
        <dbReference type="Proteomes" id="UP000025229"/>
    </source>
</evidence>
<reference evidence="9 11" key="1">
    <citation type="submission" date="2014-03" db="EMBL/GenBank/DDBJ databases">
        <title>Complete genome sequence of the Radio-Resistant Rubrobacter radiotolerans RSPS-4.</title>
        <authorList>
            <person name="Egas C.C."/>
            <person name="Barroso C.C."/>
            <person name="Froufe H.J.C."/>
            <person name="Pacheco J.J."/>
            <person name="Albuquerque L.L."/>
            <person name="da Costa M.M.S."/>
        </authorList>
    </citation>
    <scope>NUCLEOTIDE SEQUENCE [LARGE SCALE GENOMIC DNA]</scope>
    <source>
        <strain evidence="9 11">RSPS-4</strain>
    </source>
</reference>
<keyword evidence="3" id="KW-0547">Nucleotide-binding</keyword>
<proteinExistence type="predicted"/>
<dbReference type="STRING" id="42256.RradSPS_0871"/>
<accession>A0A023X269</accession>
<evidence type="ECO:0000256" key="7">
    <source>
        <dbReference type="ARBA" id="ARBA00023211"/>
    </source>
</evidence>
<dbReference type="EC" id="6.3.2.31" evidence="10"/>
<dbReference type="GO" id="GO:0046872">
    <property type="term" value="F:metal ion binding"/>
    <property type="evidence" value="ECO:0007669"/>
    <property type="project" value="UniProtKB-KW"/>
</dbReference>
<evidence type="ECO:0000256" key="5">
    <source>
        <dbReference type="ARBA" id="ARBA00022958"/>
    </source>
</evidence>
<evidence type="ECO:0000256" key="6">
    <source>
        <dbReference type="ARBA" id="ARBA00023134"/>
    </source>
</evidence>
<dbReference type="eggNOG" id="COG1478">
    <property type="taxonomic scope" value="Bacteria"/>
</dbReference>
<keyword evidence="2" id="KW-0479">Metal-binding</keyword>
<gene>
    <name evidence="10" type="primary">cofE</name>
    <name evidence="9" type="ORF">RradSPS_0871</name>
    <name evidence="10" type="ORF">SIL72_05915</name>
</gene>
<dbReference type="Proteomes" id="UP000025229">
    <property type="component" value="Chromosome"/>
</dbReference>
<dbReference type="OrthoDB" id="9788295at2"/>
<evidence type="ECO:0000256" key="1">
    <source>
        <dbReference type="ARBA" id="ARBA00022598"/>
    </source>
</evidence>
<evidence type="ECO:0000256" key="3">
    <source>
        <dbReference type="ARBA" id="ARBA00022741"/>
    </source>
</evidence>
<keyword evidence="11" id="KW-1185">Reference proteome</keyword>
<dbReference type="GO" id="GO:0005525">
    <property type="term" value="F:GTP binding"/>
    <property type="evidence" value="ECO:0007669"/>
    <property type="project" value="UniProtKB-KW"/>
</dbReference>
<dbReference type="PANTHER" id="PTHR47917">
    <property type="match status" value="1"/>
</dbReference>
<dbReference type="NCBIfam" id="TIGR01916">
    <property type="entry name" value="F420_cofE"/>
    <property type="match status" value="1"/>
</dbReference>
<evidence type="ECO:0000256" key="2">
    <source>
        <dbReference type="ARBA" id="ARBA00022723"/>
    </source>
</evidence>
<dbReference type="SUPFAM" id="SSF144010">
    <property type="entry name" value="CofE-like"/>
    <property type="match status" value="1"/>
</dbReference>
<dbReference type="EMBL" id="CP007514">
    <property type="protein sequence ID" value="AHY46154.1"/>
    <property type="molecule type" value="Genomic_DNA"/>
</dbReference>
<evidence type="ECO:0000256" key="4">
    <source>
        <dbReference type="ARBA" id="ARBA00022842"/>
    </source>
</evidence>
<keyword evidence="4" id="KW-0460">Magnesium</keyword>
<keyword evidence="7" id="KW-0464">Manganese</keyword>
<dbReference type="InterPro" id="IPR002847">
    <property type="entry name" value="F420-0_gamma-glut_ligase-dom"/>
</dbReference>
<dbReference type="Pfam" id="PF01996">
    <property type="entry name" value="F420_ligase"/>
    <property type="match status" value="1"/>
</dbReference>
<feature type="domain" description="Coenzyme F420:L-glutamate ligase-like" evidence="8">
    <location>
        <begin position="12"/>
        <end position="224"/>
    </location>
</feature>
<sequence length="248" mass="26267">MSEVRILPVTGMPEVRPGDDLEAALLGAAGRALRSGDVLVVTHKVVSKAEGRLVDLSGVTPSAFAREFAERTGKDARQVEVVLRESRRIVRMVGGLIIAETAHGFVCANAGVDASNVPGEDCVCLLPEDPDASARRIRAAVRERLGLSVAVVVTDSFGRPWRAGITNVAVGVAGMAPLLDYRGETDEHGYALEASVLAVADELAAASELVMNKVDAVPAAIVRGYRYVPAEGSSARELVMPPERDLFR</sequence>
<evidence type="ECO:0000259" key="8">
    <source>
        <dbReference type="Pfam" id="PF01996"/>
    </source>
</evidence>
<reference evidence="10" key="2">
    <citation type="submission" date="2023-11" db="EMBL/GenBank/DDBJ databases">
        <title>MicrobeMod: A computational toolkit for identifying prokaryotic methylation and restriction-modification with nanopore sequencing.</title>
        <authorList>
            <person name="Crits-Christoph A."/>
            <person name="Kang S.C."/>
            <person name="Lee H."/>
            <person name="Ostrov N."/>
        </authorList>
    </citation>
    <scope>NUCLEOTIDE SEQUENCE</scope>
    <source>
        <strain evidence="10">ATCC 51242</strain>
    </source>
</reference>
<dbReference type="Gene3D" id="3.30.1330.100">
    <property type="entry name" value="CofE-like"/>
    <property type="match status" value="1"/>
</dbReference>
<keyword evidence="6" id="KW-0342">GTP-binding</keyword>
<dbReference type="Proteomes" id="UP001281130">
    <property type="component" value="Unassembled WGS sequence"/>
</dbReference>
<keyword evidence="1 9" id="KW-0436">Ligase</keyword>
<dbReference type="PANTHER" id="PTHR47917:SF1">
    <property type="entry name" value="COENZYME F420:L-GLUTAMATE LIGASE"/>
    <property type="match status" value="1"/>
</dbReference>
<dbReference type="AlphaFoldDB" id="A0A023X269"/>
<dbReference type="Gene3D" id="3.90.1660.10">
    <property type="entry name" value="CofE-like domain"/>
    <property type="match status" value="1"/>
</dbReference>
<evidence type="ECO:0000313" key="10">
    <source>
        <dbReference type="EMBL" id="MDX5893564.1"/>
    </source>
</evidence>
<dbReference type="InterPro" id="IPR008225">
    <property type="entry name" value="F420-0_g-glutamyl_ligase"/>
</dbReference>
<name>A0A023X269_RUBRA</name>
<dbReference type="KEGG" id="rrd:RradSPS_0871"/>